<evidence type="ECO:0000259" key="2">
    <source>
        <dbReference type="Pfam" id="PF04471"/>
    </source>
</evidence>
<dbReference type="SUPFAM" id="SSF52980">
    <property type="entry name" value="Restriction endonuclease-like"/>
    <property type="match status" value="1"/>
</dbReference>
<dbReference type="GO" id="GO:0003677">
    <property type="term" value="F:DNA binding"/>
    <property type="evidence" value="ECO:0007669"/>
    <property type="project" value="InterPro"/>
</dbReference>
<feature type="domain" description="Restriction endonuclease type IV Mrr" evidence="2">
    <location>
        <begin position="52"/>
        <end position="168"/>
    </location>
</feature>
<sequence length="189" mass="21649">MKSIDFFLTIFLCLYIIKLIIETIKCLKIDKIYDEDMERLKQGNLILEDICNLTPMEFKNWCADFLWKEGYSDISVSCKGLDGGKDIICKKGMDIYFVECKSYKYNKNAEFKIDVNAAKELIGSMVGCNITNGVLITTGIFTEEALRYINTLPANYNLQLYDGKDLVKKYETLMTLKACNQNPGDSPEF</sequence>
<evidence type="ECO:0000313" key="4">
    <source>
        <dbReference type="Proteomes" id="UP000239706"/>
    </source>
</evidence>
<keyword evidence="1" id="KW-0472">Membrane</keyword>
<dbReference type="GO" id="GO:0009307">
    <property type="term" value="P:DNA restriction-modification system"/>
    <property type="evidence" value="ECO:0007669"/>
    <property type="project" value="InterPro"/>
</dbReference>
<dbReference type="AlphaFoldDB" id="A0A2T0B414"/>
<dbReference type="InterPro" id="IPR007560">
    <property type="entry name" value="Restrct_endonuc_IV_Mrr"/>
</dbReference>
<name>A0A2T0B414_9CLOT</name>
<dbReference type="Pfam" id="PF04471">
    <property type="entry name" value="Mrr_cat"/>
    <property type="match status" value="1"/>
</dbReference>
<keyword evidence="3" id="KW-0540">Nuclease</keyword>
<dbReference type="RefSeq" id="WP_106063611.1">
    <property type="nucleotide sequence ID" value="NZ_PVXO01000041.1"/>
</dbReference>
<dbReference type="Gene3D" id="3.40.1350.10">
    <property type="match status" value="1"/>
</dbReference>
<dbReference type="InterPro" id="IPR052906">
    <property type="entry name" value="Type_IV_Methyl-Rstrct_Enzyme"/>
</dbReference>
<dbReference type="InterPro" id="IPR011856">
    <property type="entry name" value="tRNA_endonuc-like_dom_sf"/>
</dbReference>
<evidence type="ECO:0000313" key="3">
    <source>
        <dbReference type="EMBL" id="PRR78630.1"/>
    </source>
</evidence>
<keyword evidence="1" id="KW-0812">Transmembrane</keyword>
<feature type="transmembrane region" description="Helical" evidence="1">
    <location>
        <begin position="6"/>
        <end position="24"/>
    </location>
</feature>
<keyword evidence="4" id="KW-1185">Reference proteome</keyword>
<keyword evidence="3" id="KW-0255">Endonuclease</keyword>
<gene>
    <name evidence="3" type="ORF">CLLI_14990</name>
</gene>
<dbReference type="PANTHER" id="PTHR30015:SF7">
    <property type="entry name" value="TYPE IV METHYL-DIRECTED RESTRICTION ENZYME ECOKMRR"/>
    <property type="match status" value="1"/>
</dbReference>
<organism evidence="3 4">
    <name type="scientific">Clostridium liquoris</name>
    <dbReference type="NCBI Taxonomy" id="1289519"/>
    <lineage>
        <taxon>Bacteria</taxon>
        <taxon>Bacillati</taxon>
        <taxon>Bacillota</taxon>
        <taxon>Clostridia</taxon>
        <taxon>Eubacteriales</taxon>
        <taxon>Clostridiaceae</taxon>
        <taxon>Clostridium</taxon>
    </lineage>
</organism>
<dbReference type="PANTHER" id="PTHR30015">
    <property type="entry name" value="MRR RESTRICTION SYSTEM PROTEIN"/>
    <property type="match status" value="1"/>
</dbReference>
<accession>A0A2T0B414</accession>
<protein>
    <submittedName>
        <fullName evidence="3">Restriction endonuclease</fullName>
    </submittedName>
</protein>
<reference evidence="3 4" key="1">
    <citation type="submission" date="2018-03" db="EMBL/GenBank/DDBJ databases">
        <title>Genome sequence of Clostridium liquoris DSM 100320.</title>
        <authorList>
            <person name="Poehlein A."/>
            <person name="Daniel R."/>
        </authorList>
    </citation>
    <scope>NUCLEOTIDE SEQUENCE [LARGE SCALE GENOMIC DNA]</scope>
    <source>
        <strain evidence="3 4">DSM 100320</strain>
    </source>
</reference>
<dbReference type="EMBL" id="PVXO01000041">
    <property type="protein sequence ID" value="PRR78630.1"/>
    <property type="molecule type" value="Genomic_DNA"/>
</dbReference>
<keyword evidence="3" id="KW-0378">Hydrolase</keyword>
<dbReference type="GO" id="GO:0015666">
    <property type="term" value="F:restriction endodeoxyribonuclease activity"/>
    <property type="evidence" value="ECO:0007669"/>
    <property type="project" value="TreeGrafter"/>
</dbReference>
<evidence type="ECO:0000256" key="1">
    <source>
        <dbReference type="SAM" id="Phobius"/>
    </source>
</evidence>
<comment type="caution">
    <text evidence="3">The sequence shown here is derived from an EMBL/GenBank/DDBJ whole genome shotgun (WGS) entry which is preliminary data.</text>
</comment>
<keyword evidence="1" id="KW-1133">Transmembrane helix</keyword>
<proteinExistence type="predicted"/>
<dbReference type="OrthoDB" id="9797274at2"/>
<dbReference type="InterPro" id="IPR011335">
    <property type="entry name" value="Restrct_endonuc-II-like"/>
</dbReference>
<dbReference type="Proteomes" id="UP000239706">
    <property type="component" value="Unassembled WGS sequence"/>
</dbReference>